<keyword evidence="2" id="KW-1185">Reference proteome</keyword>
<dbReference type="Proteomes" id="UP000818029">
    <property type="component" value="Chromosome A01"/>
</dbReference>
<dbReference type="KEGG" id="ghi:107944592"/>
<evidence type="ECO:0000313" key="3">
    <source>
        <dbReference type="RefSeq" id="XP_016733890.1"/>
    </source>
</evidence>
<sequence length="460" mass="51868">MSTRGTRGSGSHDRAIGDDALSQAMLQVLERVARAKYWLEATEWIMDDLDCTVEQKLKGAVSLLRDEAYQWWLTVGEGTQADRLTWDFFKASFQGKYVGTSYVDAQRKEFLNLTQGNKTMAAYEAEFLRLSHYARGIVVTEYECCMCFKDGLRDELRNRDKDRGRGKRDFGSSISASRPVKRAKFDGWFELEILLLLQDRSPVLNVEDLIWARGGNGFIRGRGAPGRGTGNTEARQPALVYATHRREDGDAPDVITGTFLMYNFPYVALIDIGSMHSYVVCTVSGMLGIQSENTDSKMTMLSPLDQSVRVDKLFRDVPLEVQGVVFLANLMELPFGEFDIALGMDWLTVKDEEVTVIGERRDFLSNVILALRAEKLVRKGCKAFLAYVSNFETKSLAIEDVRTVKEFSDVFLEELPGLPLDREVEFRIELLPGVAPVSAPDRMAPKELMELNAQIEELLD</sequence>
<name>A0A1U8N4J5_GOSHI</name>
<dbReference type="InterPro" id="IPR032567">
    <property type="entry name" value="RTL1-rel"/>
</dbReference>
<dbReference type="Pfam" id="PF08284">
    <property type="entry name" value="RVP_2"/>
    <property type="match status" value="1"/>
</dbReference>
<dbReference type="PANTHER" id="PTHR15503:SF45">
    <property type="entry name" value="RNA-DIRECTED DNA POLYMERASE HOMOLOG"/>
    <property type="match status" value="1"/>
</dbReference>
<dbReference type="RefSeq" id="XP_016733890.1">
    <property type="nucleotide sequence ID" value="XM_016878401.1"/>
</dbReference>
<feature type="domain" description="Retrotransposon gag" evidence="1">
    <location>
        <begin position="60"/>
        <end position="154"/>
    </location>
</feature>
<accession>A0A1U8N4J5</accession>
<organism evidence="2 3">
    <name type="scientific">Gossypium hirsutum</name>
    <name type="common">Upland cotton</name>
    <name type="synonym">Gossypium mexicanum</name>
    <dbReference type="NCBI Taxonomy" id="3635"/>
    <lineage>
        <taxon>Eukaryota</taxon>
        <taxon>Viridiplantae</taxon>
        <taxon>Streptophyta</taxon>
        <taxon>Embryophyta</taxon>
        <taxon>Tracheophyta</taxon>
        <taxon>Spermatophyta</taxon>
        <taxon>Magnoliopsida</taxon>
        <taxon>eudicotyledons</taxon>
        <taxon>Gunneridae</taxon>
        <taxon>Pentapetalae</taxon>
        <taxon>rosids</taxon>
        <taxon>malvids</taxon>
        <taxon>Malvales</taxon>
        <taxon>Malvaceae</taxon>
        <taxon>Malvoideae</taxon>
        <taxon>Gossypium</taxon>
    </lineage>
</organism>
<dbReference type="InterPro" id="IPR021109">
    <property type="entry name" value="Peptidase_aspartic_dom_sf"/>
</dbReference>
<reference evidence="2" key="1">
    <citation type="journal article" date="2020" name="Nat. Genet.">
        <title>Genomic diversifications of five Gossypium allopolyploid species and their impact on cotton improvement.</title>
        <authorList>
            <person name="Chen Z.J."/>
            <person name="Sreedasyam A."/>
            <person name="Ando A."/>
            <person name="Song Q."/>
            <person name="De Santiago L.M."/>
            <person name="Hulse-Kemp A.M."/>
            <person name="Ding M."/>
            <person name="Ye W."/>
            <person name="Kirkbride R.C."/>
            <person name="Jenkins J."/>
            <person name="Plott C."/>
            <person name="Lovell J."/>
            <person name="Lin Y.M."/>
            <person name="Vaughn R."/>
            <person name="Liu B."/>
            <person name="Simpson S."/>
            <person name="Scheffler B.E."/>
            <person name="Wen L."/>
            <person name="Saski C.A."/>
            <person name="Grover C.E."/>
            <person name="Hu G."/>
            <person name="Conover J.L."/>
            <person name="Carlson J.W."/>
            <person name="Shu S."/>
            <person name="Boston L.B."/>
            <person name="Williams M."/>
            <person name="Peterson D.G."/>
            <person name="McGee K."/>
            <person name="Jones D.C."/>
            <person name="Wendel J.F."/>
            <person name="Stelly D.M."/>
            <person name="Grimwood J."/>
            <person name="Schmutz J."/>
        </authorList>
    </citation>
    <scope>NUCLEOTIDE SEQUENCE [LARGE SCALE GENOMIC DNA]</scope>
    <source>
        <strain evidence="2">cv. TM-1</strain>
    </source>
</reference>
<dbReference type="PaxDb" id="3635-A0A1U8N4J5"/>
<dbReference type="GeneID" id="107944592"/>
<dbReference type="CDD" id="cd00303">
    <property type="entry name" value="retropepsin_like"/>
    <property type="match status" value="1"/>
</dbReference>
<dbReference type="InterPro" id="IPR005162">
    <property type="entry name" value="Retrotrans_gag_dom"/>
</dbReference>
<gene>
    <name evidence="3" type="primary">LOC107944592</name>
</gene>
<evidence type="ECO:0000313" key="2">
    <source>
        <dbReference type="Proteomes" id="UP000818029"/>
    </source>
</evidence>
<evidence type="ECO:0000259" key="1">
    <source>
        <dbReference type="Pfam" id="PF03732"/>
    </source>
</evidence>
<proteinExistence type="predicted"/>
<dbReference type="AlphaFoldDB" id="A0A1U8N4J5"/>
<dbReference type="PANTHER" id="PTHR15503">
    <property type="entry name" value="LDOC1 RELATED"/>
    <property type="match status" value="1"/>
</dbReference>
<dbReference type="Gene3D" id="2.40.70.10">
    <property type="entry name" value="Acid Proteases"/>
    <property type="match status" value="1"/>
</dbReference>
<protein>
    <recommendedName>
        <fullName evidence="1">Retrotransposon gag domain-containing protein</fullName>
    </recommendedName>
</protein>
<reference evidence="3" key="2">
    <citation type="submission" date="2025-08" db="UniProtKB">
        <authorList>
            <consortium name="RefSeq"/>
        </authorList>
    </citation>
    <scope>IDENTIFICATION</scope>
</reference>
<dbReference type="Pfam" id="PF03732">
    <property type="entry name" value="Retrotrans_gag"/>
    <property type="match status" value="1"/>
</dbReference>